<dbReference type="AlphaFoldDB" id="A0A3M3B6V9"/>
<dbReference type="SUPFAM" id="SSF55008">
    <property type="entry name" value="HMA, heavy metal-associated domain"/>
    <property type="match status" value="1"/>
</dbReference>
<evidence type="ECO:0000256" key="2">
    <source>
        <dbReference type="ARBA" id="ARBA00022723"/>
    </source>
</evidence>
<dbReference type="PROSITE" id="PS01047">
    <property type="entry name" value="HMA_1"/>
    <property type="match status" value="1"/>
</dbReference>
<dbReference type="Proteomes" id="UP000282378">
    <property type="component" value="Unassembled WGS sequence"/>
</dbReference>
<reference evidence="6 7" key="1">
    <citation type="submission" date="2018-08" db="EMBL/GenBank/DDBJ databases">
        <title>Recombination of ecologically and evolutionarily significant loci maintains genetic cohesion in the Pseudomonas syringae species complex.</title>
        <authorList>
            <person name="Dillon M."/>
            <person name="Thakur S."/>
            <person name="Almeida R.N.D."/>
            <person name="Weir B.S."/>
            <person name="Guttman D.S."/>
        </authorList>
    </citation>
    <scope>NUCLEOTIDE SEQUENCE [LARGE SCALE GENOMIC DNA]</scope>
    <source>
        <strain evidence="6 7">88_10</strain>
    </source>
</reference>
<dbReference type="FunFam" id="3.30.70.100:FF:000005">
    <property type="entry name" value="Copper-exporting P-type ATPase A"/>
    <property type="match status" value="1"/>
</dbReference>
<dbReference type="Gene3D" id="3.30.70.100">
    <property type="match status" value="1"/>
</dbReference>
<keyword evidence="4" id="KW-1133">Transmembrane helix</keyword>
<sequence length="146" mass="15674">MARLILAGIQSQGVLQMQDITTFDLPISGMTCASCAGRVERALAKVPGVNSVTVNLANERAHVSVAPQTDPHTLISAVTRAGYGATLIQDRQADAEKKIQHLHRERWALLLAIALALPLIAPMLLTPLGVHWMLPAWAQFALATPV</sequence>
<dbReference type="GO" id="GO:0005507">
    <property type="term" value="F:copper ion binding"/>
    <property type="evidence" value="ECO:0007669"/>
    <property type="project" value="TreeGrafter"/>
</dbReference>
<evidence type="ECO:0000256" key="1">
    <source>
        <dbReference type="ARBA" id="ARBA00011245"/>
    </source>
</evidence>
<dbReference type="GO" id="GO:0055070">
    <property type="term" value="P:copper ion homeostasis"/>
    <property type="evidence" value="ECO:0007669"/>
    <property type="project" value="TreeGrafter"/>
</dbReference>
<name>A0A3M3B6V9_PSEYM</name>
<dbReference type="PANTHER" id="PTHR43520">
    <property type="entry name" value="ATP7, ISOFORM B"/>
    <property type="match status" value="1"/>
</dbReference>
<keyword evidence="4" id="KW-0812">Transmembrane</keyword>
<accession>A0A3M3B6V9</accession>
<dbReference type="CDD" id="cd00371">
    <property type="entry name" value="HMA"/>
    <property type="match status" value="1"/>
</dbReference>
<evidence type="ECO:0000313" key="7">
    <source>
        <dbReference type="Proteomes" id="UP000282378"/>
    </source>
</evidence>
<feature type="non-terminal residue" evidence="6">
    <location>
        <position position="146"/>
    </location>
</feature>
<evidence type="ECO:0000259" key="5">
    <source>
        <dbReference type="PROSITE" id="PS50846"/>
    </source>
</evidence>
<dbReference type="InterPro" id="IPR036163">
    <property type="entry name" value="HMA_dom_sf"/>
</dbReference>
<feature type="domain" description="HMA" evidence="5">
    <location>
        <begin position="21"/>
        <end position="86"/>
    </location>
</feature>
<dbReference type="GO" id="GO:0043682">
    <property type="term" value="F:P-type divalent copper transporter activity"/>
    <property type="evidence" value="ECO:0007669"/>
    <property type="project" value="TreeGrafter"/>
</dbReference>
<proteinExistence type="predicted"/>
<comment type="caution">
    <text evidence="6">The sequence shown here is derived from an EMBL/GenBank/DDBJ whole genome shotgun (WGS) entry which is preliminary data.</text>
</comment>
<evidence type="ECO:0000256" key="4">
    <source>
        <dbReference type="SAM" id="Phobius"/>
    </source>
</evidence>
<comment type="subunit">
    <text evidence="1">Monomer.</text>
</comment>
<keyword evidence="2" id="KW-0479">Metal-binding</keyword>
<dbReference type="InterPro" id="IPR006121">
    <property type="entry name" value="HMA_dom"/>
</dbReference>
<dbReference type="PANTHER" id="PTHR43520:SF8">
    <property type="entry name" value="P-TYPE CU(+) TRANSPORTER"/>
    <property type="match status" value="1"/>
</dbReference>
<dbReference type="PROSITE" id="PS50846">
    <property type="entry name" value="HMA_2"/>
    <property type="match status" value="1"/>
</dbReference>
<dbReference type="Pfam" id="PF00403">
    <property type="entry name" value="HMA"/>
    <property type="match status" value="1"/>
</dbReference>
<organism evidence="6 7">
    <name type="scientific">Pseudomonas syringae pv. maculicola</name>
    <dbReference type="NCBI Taxonomy" id="59511"/>
    <lineage>
        <taxon>Bacteria</taxon>
        <taxon>Pseudomonadati</taxon>
        <taxon>Pseudomonadota</taxon>
        <taxon>Gammaproteobacteria</taxon>
        <taxon>Pseudomonadales</taxon>
        <taxon>Pseudomonadaceae</taxon>
        <taxon>Pseudomonas</taxon>
    </lineage>
</organism>
<gene>
    <name evidence="6" type="ORF">APX70_05356</name>
</gene>
<dbReference type="InterPro" id="IPR017969">
    <property type="entry name" value="Heavy-metal-associated_CS"/>
</dbReference>
<feature type="transmembrane region" description="Helical" evidence="4">
    <location>
        <begin position="107"/>
        <end position="125"/>
    </location>
</feature>
<protein>
    <submittedName>
        <fullName evidence="6">Copper-translocating P-type ATPase</fullName>
    </submittedName>
</protein>
<dbReference type="EMBL" id="RBNL01000124">
    <property type="protein sequence ID" value="RMM08473.1"/>
    <property type="molecule type" value="Genomic_DNA"/>
</dbReference>
<keyword evidence="3" id="KW-1278">Translocase</keyword>
<dbReference type="GO" id="GO:0016020">
    <property type="term" value="C:membrane"/>
    <property type="evidence" value="ECO:0007669"/>
    <property type="project" value="TreeGrafter"/>
</dbReference>
<evidence type="ECO:0000256" key="3">
    <source>
        <dbReference type="ARBA" id="ARBA00022967"/>
    </source>
</evidence>
<evidence type="ECO:0000313" key="6">
    <source>
        <dbReference type="EMBL" id="RMM08473.1"/>
    </source>
</evidence>
<keyword evidence="4" id="KW-0472">Membrane</keyword>